<protein>
    <submittedName>
        <fullName evidence="2">Uncharacterized protein</fullName>
    </submittedName>
</protein>
<evidence type="ECO:0000313" key="2">
    <source>
        <dbReference type="EMBL" id="KAK7019569.1"/>
    </source>
</evidence>
<evidence type="ECO:0000256" key="1">
    <source>
        <dbReference type="SAM" id="Phobius"/>
    </source>
</evidence>
<comment type="caution">
    <text evidence="2">The sequence shown here is derived from an EMBL/GenBank/DDBJ whole genome shotgun (WGS) entry which is preliminary data.</text>
</comment>
<feature type="transmembrane region" description="Helical" evidence="1">
    <location>
        <begin position="100"/>
        <end position="124"/>
    </location>
</feature>
<dbReference type="Proteomes" id="UP001362999">
    <property type="component" value="Unassembled WGS sequence"/>
</dbReference>
<sequence>MSWSAYSHPHPHSRPNAALIVVIPIEFLRVSPRLSSSQISFPAAHKPMHIRVTQLGDLIEAQENPAVFLFGIIDSRRHIHPTAATTAWASKLFRMGQRRLFLSASSAAPTSLFSYSVLLIWLAVHSHNMLPSSAPGWPLLLCYIHPFQRFRHIPEFNNSDWVLFLFILSLKYRNTCGETRSRIRIRIRPSIYLAAFTAGTLTVHLATVTVRPILTFPSSTLTNYNPLSPYSSTPLARLAPLQSFDFAAHRTARQRVVLSRFTATQHRVLNQSGAAISEAPLPATAAFWSLRCFDAVECLAHTMSLPILNDLNSNNCILTPAAAPLVTFHNSF</sequence>
<dbReference type="EMBL" id="JAWWNJ010000043">
    <property type="protein sequence ID" value="KAK7019569.1"/>
    <property type="molecule type" value="Genomic_DNA"/>
</dbReference>
<accession>A0AAW0B2W8</accession>
<reference evidence="2 3" key="1">
    <citation type="journal article" date="2024" name="J Genomics">
        <title>Draft genome sequencing and assembly of Favolaschia claudopus CIRM-BRFM 2984 isolated from oak limbs.</title>
        <authorList>
            <person name="Navarro D."/>
            <person name="Drula E."/>
            <person name="Chaduli D."/>
            <person name="Cazenave R."/>
            <person name="Ahrendt S."/>
            <person name="Wang J."/>
            <person name="Lipzen A."/>
            <person name="Daum C."/>
            <person name="Barry K."/>
            <person name="Grigoriev I.V."/>
            <person name="Favel A."/>
            <person name="Rosso M.N."/>
            <person name="Martin F."/>
        </authorList>
    </citation>
    <scope>NUCLEOTIDE SEQUENCE [LARGE SCALE GENOMIC DNA]</scope>
    <source>
        <strain evidence="2 3">CIRM-BRFM 2984</strain>
    </source>
</reference>
<feature type="transmembrane region" description="Helical" evidence="1">
    <location>
        <begin position="192"/>
        <end position="214"/>
    </location>
</feature>
<keyword evidence="1" id="KW-1133">Transmembrane helix</keyword>
<evidence type="ECO:0000313" key="3">
    <source>
        <dbReference type="Proteomes" id="UP001362999"/>
    </source>
</evidence>
<feature type="transmembrane region" description="Helical" evidence="1">
    <location>
        <begin position="156"/>
        <end position="172"/>
    </location>
</feature>
<proteinExistence type="predicted"/>
<keyword evidence="1" id="KW-0812">Transmembrane</keyword>
<gene>
    <name evidence="2" type="ORF">R3P38DRAFT_3199123</name>
</gene>
<keyword evidence="3" id="KW-1185">Reference proteome</keyword>
<organism evidence="2 3">
    <name type="scientific">Favolaschia claudopus</name>
    <dbReference type="NCBI Taxonomy" id="2862362"/>
    <lineage>
        <taxon>Eukaryota</taxon>
        <taxon>Fungi</taxon>
        <taxon>Dikarya</taxon>
        <taxon>Basidiomycota</taxon>
        <taxon>Agaricomycotina</taxon>
        <taxon>Agaricomycetes</taxon>
        <taxon>Agaricomycetidae</taxon>
        <taxon>Agaricales</taxon>
        <taxon>Marasmiineae</taxon>
        <taxon>Mycenaceae</taxon>
        <taxon>Favolaschia</taxon>
    </lineage>
</organism>
<dbReference type="AlphaFoldDB" id="A0AAW0B2W8"/>
<keyword evidence="1" id="KW-0472">Membrane</keyword>
<name>A0AAW0B2W8_9AGAR</name>